<keyword evidence="3" id="KW-0325">Glycoprotein</keyword>
<keyword evidence="4" id="KW-0732">Signal</keyword>
<accession>A0A7S2VZ06</accession>
<dbReference type="GO" id="GO:0016787">
    <property type="term" value="F:hydrolase activity"/>
    <property type="evidence" value="ECO:0007669"/>
    <property type="project" value="TreeGrafter"/>
</dbReference>
<dbReference type="EMBL" id="HBHI01001039">
    <property type="protein sequence ID" value="CAD9656662.1"/>
    <property type="molecule type" value="Transcribed_RNA"/>
</dbReference>
<gene>
    <name evidence="6" type="ORF">EANT1437_LOCUS461</name>
</gene>
<dbReference type="Gene3D" id="2.120.10.30">
    <property type="entry name" value="TolB, C-terminal domain"/>
    <property type="match status" value="1"/>
</dbReference>
<proteinExistence type="inferred from homology"/>
<dbReference type="PANTHER" id="PTHR10426:SF88">
    <property type="entry name" value="ADIPOCYTE PLASMA MEMBRANE-ASSOCIATED PROTEIN HEMOMUCIN-RELATED"/>
    <property type="match status" value="1"/>
</dbReference>
<sequence>MMINLWMIFGVIVSAWYLKMSLPDLLPYGPAKYVPQDKRPQFSSIDPTNDSLCSKHGHLSKIVPKHKNQTFQGAETIMFDQDGEMYVMTKNADLIHVTNLIPDNNRKRNSNNNVWLADVNVVAKLGLGKSLGGKIHSDSQKEKKKTLYFADSVMGLARLNLKDDRPKVELVATHLKDDTPLHFVDDIDIGTKTGHVYFSSATDIPNYARDMKQWQTTMYNSKIDFLRGKRTGKLLRYNPDTDEVDVLLDKIWFANGVAVDKDENFVLVVETMAARVLKYHLTGPKKGTSEVLLHNMTGYPDGVGCSITSGLCYVALYGSGSVVMEILYTLPSIVETFVRTLFMMMPLWILPSAKAYSGILEFDPYKGGDNNSEVRLFQDPTGKDIHSITGVTEHSGKLYLGSIVNEFIGVYDLDQSTM</sequence>
<dbReference type="SUPFAM" id="SSF63829">
    <property type="entry name" value="Calcium-dependent phosphotriesterase"/>
    <property type="match status" value="1"/>
</dbReference>
<feature type="signal peptide" evidence="4">
    <location>
        <begin position="1"/>
        <end position="23"/>
    </location>
</feature>
<dbReference type="Pfam" id="PF03088">
    <property type="entry name" value="Str_synth"/>
    <property type="match status" value="1"/>
</dbReference>
<keyword evidence="2" id="KW-0597">Phosphoprotein</keyword>
<dbReference type="GO" id="GO:0012505">
    <property type="term" value="C:endomembrane system"/>
    <property type="evidence" value="ECO:0007669"/>
    <property type="project" value="TreeGrafter"/>
</dbReference>
<name>A0A7S2VZ06_9STRA</name>
<evidence type="ECO:0000256" key="3">
    <source>
        <dbReference type="ARBA" id="ARBA00023180"/>
    </source>
</evidence>
<comment type="similarity">
    <text evidence="1">Belongs to the strictosidine synthase family.</text>
</comment>
<feature type="domain" description="Strictosidine synthase conserved region" evidence="5">
    <location>
        <begin position="185"/>
        <end position="283"/>
    </location>
</feature>
<dbReference type="InterPro" id="IPR011042">
    <property type="entry name" value="6-blade_b-propeller_TolB-like"/>
</dbReference>
<organism evidence="6">
    <name type="scientific">Eucampia antarctica</name>
    <dbReference type="NCBI Taxonomy" id="49252"/>
    <lineage>
        <taxon>Eukaryota</taxon>
        <taxon>Sar</taxon>
        <taxon>Stramenopiles</taxon>
        <taxon>Ochrophyta</taxon>
        <taxon>Bacillariophyta</taxon>
        <taxon>Mediophyceae</taxon>
        <taxon>Biddulphiophycidae</taxon>
        <taxon>Hemiaulales</taxon>
        <taxon>Hemiaulaceae</taxon>
        <taxon>Eucampia</taxon>
    </lineage>
</organism>
<evidence type="ECO:0000256" key="4">
    <source>
        <dbReference type="SAM" id="SignalP"/>
    </source>
</evidence>
<dbReference type="InterPro" id="IPR018119">
    <property type="entry name" value="Strictosidine_synth_cons-reg"/>
</dbReference>
<dbReference type="AlphaFoldDB" id="A0A7S2VZ06"/>
<reference evidence="6" key="1">
    <citation type="submission" date="2021-01" db="EMBL/GenBank/DDBJ databases">
        <authorList>
            <person name="Corre E."/>
            <person name="Pelletier E."/>
            <person name="Niang G."/>
            <person name="Scheremetjew M."/>
            <person name="Finn R."/>
            <person name="Kale V."/>
            <person name="Holt S."/>
            <person name="Cochrane G."/>
            <person name="Meng A."/>
            <person name="Brown T."/>
            <person name="Cohen L."/>
        </authorList>
    </citation>
    <scope>NUCLEOTIDE SEQUENCE</scope>
    <source>
        <strain evidence="6">CCMP1452</strain>
    </source>
</reference>
<protein>
    <recommendedName>
        <fullName evidence="5">Strictosidine synthase conserved region domain-containing protein</fullName>
    </recommendedName>
</protein>
<evidence type="ECO:0000313" key="6">
    <source>
        <dbReference type="EMBL" id="CAD9656662.1"/>
    </source>
</evidence>
<feature type="chain" id="PRO_5030521507" description="Strictosidine synthase conserved region domain-containing protein" evidence="4">
    <location>
        <begin position="24"/>
        <end position="418"/>
    </location>
</feature>
<evidence type="ECO:0000259" key="5">
    <source>
        <dbReference type="Pfam" id="PF03088"/>
    </source>
</evidence>
<evidence type="ECO:0000256" key="1">
    <source>
        <dbReference type="ARBA" id="ARBA00009191"/>
    </source>
</evidence>
<evidence type="ECO:0000256" key="2">
    <source>
        <dbReference type="ARBA" id="ARBA00022553"/>
    </source>
</evidence>
<dbReference type="PANTHER" id="PTHR10426">
    <property type="entry name" value="STRICTOSIDINE SYNTHASE-RELATED"/>
    <property type="match status" value="1"/>
</dbReference>